<evidence type="ECO:0000256" key="2">
    <source>
        <dbReference type="ARBA" id="ARBA00034247"/>
    </source>
</evidence>
<dbReference type="Gene3D" id="3.30.450.40">
    <property type="match status" value="2"/>
</dbReference>
<dbReference type="Gene3D" id="3.30.70.270">
    <property type="match status" value="1"/>
</dbReference>
<reference evidence="4 5" key="1">
    <citation type="submission" date="2017-01" db="EMBL/GenBank/DDBJ databases">
        <title>First insights into the biology of 'candidatus Vampirococcus archaeovorus'.</title>
        <authorList>
            <person name="Kizina J."/>
            <person name="Jordan S."/>
            <person name="Stueber K."/>
            <person name="Reinhardt R."/>
            <person name="Harder J."/>
        </authorList>
    </citation>
    <scope>NUCLEOTIDE SEQUENCE [LARGE SCALE GENOMIC DNA]</scope>
    <source>
        <strain evidence="4 5">LiM</strain>
    </source>
</reference>
<evidence type="ECO:0000256" key="1">
    <source>
        <dbReference type="ARBA" id="ARBA00012528"/>
    </source>
</evidence>
<sequence>MENQDKARTINDQDVLLEQLAKARQELSTLYEISNAMHKTLALDEILFIILTGVTSHSGLGFNRAMLFLLDSSAKFLEGRIGIGPDNGEEAKRIWRLIDEQKMDLDDLVNSYAQTHEVIKGSKFFNQVKSVRMPVKEPDGGILAKVFNDGMPFHFKKDNLQSFTGDPLFAIFPSDEFVVIPLKAKDRSNGLIVADNIFTKRSITKDDIRVLMMFANQAGMAIENSQLYERTLIKAHKDALTDLWNHGYFQYVCDEELRRAKDHMSYLSLIMLDIDNFKNYNDTWGHQKGDEILARISQIIMESSRKIDKVCRYGGEEFAVILPDAAKRDVLVVAERIRANIEQCTFTTGTDHPSQKITVSIGVASFPENGKTKLELIRAADAALYDAKKQGKNRVACPPVP</sequence>
<dbReference type="InterPro" id="IPR043128">
    <property type="entry name" value="Rev_trsase/Diguanyl_cyclase"/>
</dbReference>
<proteinExistence type="predicted"/>
<dbReference type="InterPro" id="IPR050469">
    <property type="entry name" value="Diguanylate_Cyclase"/>
</dbReference>
<dbReference type="Pfam" id="PF01590">
    <property type="entry name" value="GAF"/>
    <property type="match status" value="1"/>
</dbReference>
<dbReference type="InterPro" id="IPR029787">
    <property type="entry name" value="Nucleotide_cyclase"/>
</dbReference>
<dbReference type="FunFam" id="3.30.70.270:FF:000001">
    <property type="entry name" value="Diguanylate cyclase domain protein"/>
    <property type="match status" value="1"/>
</dbReference>
<dbReference type="SMART" id="SM00267">
    <property type="entry name" value="GGDEF"/>
    <property type="match status" value="1"/>
</dbReference>
<evidence type="ECO:0000313" key="5">
    <source>
        <dbReference type="Proteomes" id="UP000287243"/>
    </source>
</evidence>
<dbReference type="AlphaFoldDB" id="A0A410P4A1"/>
<dbReference type="SUPFAM" id="SSF55781">
    <property type="entry name" value="GAF domain-like"/>
    <property type="match status" value="1"/>
</dbReference>
<dbReference type="PANTHER" id="PTHR45138">
    <property type="entry name" value="REGULATORY COMPONENTS OF SENSORY TRANSDUCTION SYSTEM"/>
    <property type="match status" value="1"/>
</dbReference>
<dbReference type="OrthoDB" id="9759607at2"/>
<dbReference type="GO" id="GO:0005886">
    <property type="term" value="C:plasma membrane"/>
    <property type="evidence" value="ECO:0007669"/>
    <property type="project" value="TreeGrafter"/>
</dbReference>
<dbReference type="InterPro" id="IPR029016">
    <property type="entry name" value="GAF-like_dom_sf"/>
</dbReference>
<protein>
    <recommendedName>
        <fullName evidence="1">diguanylate cyclase</fullName>
        <ecNumber evidence="1">2.7.7.65</ecNumber>
    </recommendedName>
</protein>
<comment type="catalytic activity">
    <reaction evidence="2">
        <text>2 GTP = 3',3'-c-di-GMP + 2 diphosphate</text>
        <dbReference type="Rhea" id="RHEA:24898"/>
        <dbReference type="ChEBI" id="CHEBI:33019"/>
        <dbReference type="ChEBI" id="CHEBI:37565"/>
        <dbReference type="ChEBI" id="CHEBI:58805"/>
        <dbReference type="EC" id="2.7.7.65"/>
    </reaction>
</comment>
<dbReference type="RefSeq" id="WP_128699592.1">
    <property type="nucleotide sequence ID" value="NZ_CP019384.1"/>
</dbReference>
<evidence type="ECO:0000313" key="4">
    <source>
        <dbReference type="EMBL" id="QAT16950.1"/>
    </source>
</evidence>
<dbReference type="GO" id="GO:1902201">
    <property type="term" value="P:negative regulation of bacterial-type flagellum-dependent cell motility"/>
    <property type="evidence" value="ECO:0007669"/>
    <property type="project" value="TreeGrafter"/>
</dbReference>
<dbReference type="EC" id="2.7.7.65" evidence="1"/>
<dbReference type="SUPFAM" id="SSF55073">
    <property type="entry name" value="Nucleotide cyclase"/>
    <property type="match status" value="1"/>
</dbReference>
<dbReference type="SMART" id="SM00065">
    <property type="entry name" value="GAF"/>
    <property type="match status" value="1"/>
</dbReference>
<dbReference type="PROSITE" id="PS50887">
    <property type="entry name" value="GGDEF"/>
    <property type="match status" value="1"/>
</dbReference>
<dbReference type="GO" id="GO:0052621">
    <property type="term" value="F:diguanylate cyclase activity"/>
    <property type="evidence" value="ECO:0007669"/>
    <property type="project" value="UniProtKB-EC"/>
</dbReference>
<keyword evidence="5" id="KW-1185">Reference proteome</keyword>
<dbReference type="InterPro" id="IPR000160">
    <property type="entry name" value="GGDEF_dom"/>
</dbReference>
<dbReference type="NCBIfam" id="TIGR00254">
    <property type="entry name" value="GGDEF"/>
    <property type="match status" value="1"/>
</dbReference>
<organism evidence="4 5">
    <name type="scientific">Velamenicoccus archaeovorus</name>
    <dbReference type="NCBI Taxonomy" id="1930593"/>
    <lineage>
        <taxon>Bacteria</taxon>
        <taxon>Pseudomonadati</taxon>
        <taxon>Candidatus Omnitrophota</taxon>
        <taxon>Candidatus Velamenicoccus</taxon>
    </lineage>
</organism>
<evidence type="ECO:0000259" key="3">
    <source>
        <dbReference type="PROSITE" id="PS50887"/>
    </source>
</evidence>
<accession>A0A410P4A1</accession>
<dbReference type="InterPro" id="IPR003018">
    <property type="entry name" value="GAF"/>
</dbReference>
<dbReference type="KEGG" id="vai:BU251_04005"/>
<dbReference type="GO" id="GO:0043709">
    <property type="term" value="P:cell adhesion involved in single-species biofilm formation"/>
    <property type="evidence" value="ECO:0007669"/>
    <property type="project" value="TreeGrafter"/>
</dbReference>
<dbReference type="CDD" id="cd01949">
    <property type="entry name" value="GGDEF"/>
    <property type="match status" value="1"/>
</dbReference>
<dbReference type="Proteomes" id="UP000287243">
    <property type="component" value="Chromosome"/>
</dbReference>
<dbReference type="EMBL" id="CP019384">
    <property type="protein sequence ID" value="QAT16950.1"/>
    <property type="molecule type" value="Genomic_DNA"/>
</dbReference>
<name>A0A410P4A1_VELA1</name>
<feature type="domain" description="GGDEF" evidence="3">
    <location>
        <begin position="265"/>
        <end position="400"/>
    </location>
</feature>
<dbReference type="Pfam" id="PF00990">
    <property type="entry name" value="GGDEF"/>
    <property type="match status" value="1"/>
</dbReference>
<dbReference type="PANTHER" id="PTHR45138:SF9">
    <property type="entry name" value="DIGUANYLATE CYCLASE DGCM-RELATED"/>
    <property type="match status" value="1"/>
</dbReference>
<gene>
    <name evidence="4" type="ORF">BU251_04005</name>
</gene>